<dbReference type="SUPFAM" id="SSF55144">
    <property type="entry name" value="LigT-like"/>
    <property type="match status" value="1"/>
</dbReference>
<protein>
    <submittedName>
        <fullName evidence="4">2'-5' RNA ligase</fullName>
    </submittedName>
</protein>
<name>A0A1V0UVE9_9BACL</name>
<reference evidence="4 5" key="1">
    <citation type="submission" date="2017-03" db="EMBL/GenBank/DDBJ databases">
        <title>Paenibacillus larvae genome sequencing.</title>
        <authorList>
            <person name="Dingman D.W."/>
        </authorList>
    </citation>
    <scope>NUCLEOTIDE SEQUENCE [LARGE SCALE GENOMIC DNA]</scope>
    <source>
        <strain evidence="4 5">SAG 10367</strain>
    </source>
</reference>
<keyword evidence="1" id="KW-0378">Hydrolase</keyword>
<organism evidence="4 5">
    <name type="scientific">Paenibacillus larvae subsp. pulvifaciens</name>
    <dbReference type="NCBI Taxonomy" id="1477"/>
    <lineage>
        <taxon>Bacteria</taxon>
        <taxon>Bacillati</taxon>
        <taxon>Bacillota</taxon>
        <taxon>Bacilli</taxon>
        <taxon>Bacillales</taxon>
        <taxon>Paenibacillaceae</taxon>
        <taxon>Paenibacillus</taxon>
    </lineage>
</organism>
<feature type="region of interest" description="Disordered" evidence="2">
    <location>
        <begin position="111"/>
        <end position="132"/>
    </location>
</feature>
<dbReference type="RefSeq" id="WP_083040857.1">
    <property type="nucleotide sequence ID" value="NZ_CP020557.1"/>
</dbReference>
<dbReference type="NCBIfam" id="TIGR02258">
    <property type="entry name" value="2_5_ligase"/>
    <property type="match status" value="1"/>
</dbReference>
<evidence type="ECO:0000313" key="4">
    <source>
        <dbReference type="EMBL" id="ARF68988.1"/>
    </source>
</evidence>
<dbReference type="InterPro" id="IPR004175">
    <property type="entry name" value="RNA_CPDase"/>
</dbReference>
<accession>A0A1V0UVE9</accession>
<dbReference type="Gene3D" id="3.90.1140.10">
    <property type="entry name" value="Cyclic phosphodiesterase"/>
    <property type="match status" value="1"/>
</dbReference>
<dbReference type="PANTHER" id="PTHR35561:SF1">
    <property type="entry name" value="RNA 2',3'-CYCLIC PHOSPHODIESTERASE"/>
    <property type="match status" value="1"/>
</dbReference>
<dbReference type="Pfam" id="PF02834">
    <property type="entry name" value="LigT_PEase"/>
    <property type="match status" value="1"/>
</dbReference>
<dbReference type="InterPro" id="IPR014051">
    <property type="entry name" value="Phosphoesterase_HXTX"/>
</dbReference>
<gene>
    <name evidence="4" type="ORF">B7C51_16020</name>
</gene>
<dbReference type="AlphaFoldDB" id="A0A1V0UVE9"/>
<sequence>MNNTRTGDQSPSSSLRLFLAVPIGEEQRKSVALLSENLKQRLFFGKWTHPADYHLTLKFLGTVDADTAGRMAPVLAEIARRTPPFELELSRLGIFGAPGSPGCCGPACAGHGPAGAASGGDRERRRGVRLSA</sequence>
<dbReference type="GO" id="GO:0008664">
    <property type="term" value="F:RNA 2',3'-cyclic 3'-phosphodiesterase activity"/>
    <property type="evidence" value="ECO:0007669"/>
    <property type="project" value="InterPro"/>
</dbReference>
<evidence type="ECO:0000259" key="3">
    <source>
        <dbReference type="Pfam" id="PF02834"/>
    </source>
</evidence>
<evidence type="ECO:0000256" key="1">
    <source>
        <dbReference type="ARBA" id="ARBA00022801"/>
    </source>
</evidence>
<feature type="domain" description="Phosphoesterase HXTX" evidence="3">
    <location>
        <begin position="23"/>
        <end position="102"/>
    </location>
</feature>
<dbReference type="GO" id="GO:0016874">
    <property type="term" value="F:ligase activity"/>
    <property type="evidence" value="ECO:0007669"/>
    <property type="project" value="UniProtKB-KW"/>
</dbReference>
<dbReference type="InterPro" id="IPR009097">
    <property type="entry name" value="Cyclic_Pdiesterase"/>
</dbReference>
<dbReference type="GO" id="GO:0004113">
    <property type="term" value="F:2',3'-cyclic-nucleotide 3'-phosphodiesterase activity"/>
    <property type="evidence" value="ECO:0007669"/>
    <property type="project" value="InterPro"/>
</dbReference>
<dbReference type="PANTHER" id="PTHR35561">
    <property type="entry name" value="RNA 2',3'-CYCLIC PHOSPHODIESTERASE"/>
    <property type="match status" value="1"/>
</dbReference>
<proteinExistence type="predicted"/>
<dbReference type="Proteomes" id="UP000192727">
    <property type="component" value="Chromosome"/>
</dbReference>
<keyword evidence="4" id="KW-0436">Ligase</keyword>
<evidence type="ECO:0000256" key="2">
    <source>
        <dbReference type="SAM" id="MobiDB-lite"/>
    </source>
</evidence>
<evidence type="ECO:0000313" key="5">
    <source>
        <dbReference type="Proteomes" id="UP000192727"/>
    </source>
</evidence>
<dbReference type="EMBL" id="CP020557">
    <property type="protein sequence ID" value="ARF68988.1"/>
    <property type="molecule type" value="Genomic_DNA"/>
</dbReference>